<dbReference type="GO" id="GO:0005886">
    <property type="term" value="C:plasma membrane"/>
    <property type="evidence" value="ECO:0007669"/>
    <property type="project" value="UniProtKB-SubCell"/>
</dbReference>
<organism evidence="8 9">
    <name type="scientific">Paenibacillus borealis</name>
    <dbReference type="NCBI Taxonomy" id="160799"/>
    <lineage>
        <taxon>Bacteria</taxon>
        <taxon>Bacillati</taxon>
        <taxon>Bacillota</taxon>
        <taxon>Bacilli</taxon>
        <taxon>Bacillales</taxon>
        <taxon>Paenibacillaceae</taxon>
        <taxon>Paenibacillus</taxon>
    </lineage>
</organism>
<evidence type="ECO:0000256" key="5">
    <source>
        <dbReference type="ARBA" id="ARBA00023136"/>
    </source>
</evidence>
<dbReference type="NCBIfam" id="TIGR00254">
    <property type="entry name" value="GGDEF"/>
    <property type="match status" value="1"/>
</dbReference>
<dbReference type="CDD" id="cd12912">
    <property type="entry name" value="PDC2_MCP_like"/>
    <property type="match status" value="1"/>
</dbReference>
<dbReference type="CDD" id="cd18773">
    <property type="entry name" value="PDC1_HK_sensor"/>
    <property type="match status" value="1"/>
</dbReference>
<dbReference type="InterPro" id="IPR029787">
    <property type="entry name" value="Nucleotide_cyclase"/>
</dbReference>
<keyword evidence="5 6" id="KW-0472">Membrane</keyword>
<dbReference type="Pfam" id="PF02743">
    <property type="entry name" value="dCache_1"/>
    <property type="match status" value="1"/>
</dbReference>
<comment type="subcellular location">
    <subcellularLocation>
        <location evidence="1">Cell membrane</location>
        <topology evidence="1">Multi-pass membrane protein</topology>
    </subcellularLocation>
</comment>
<dbReference type="RefSeq" id="WP_042219916.1">
    <property type="nucleotide sequence ID" value="NZ_CP009285.1"/>
</dbReference>
<dbReference type="Gene3D" id="3.30.450.20">
    <property type="entry name" value="PAS domain"/>
    <property type="match status" value="1"/>
</dbReference>
<dbReference type="CDD" id="cd01949">
    <property type="entry name" value="GGDEF"/>
    <property type="match status" value="1"/>
</dbReference>
<dbReference type="KEGG" id="pbd:PBOR_26260"/>
<evidence type="ECO:0000256" key="2">
    <source>
        <dbReference type="ARBA" id="ARBA00022475"/>
    </source>
</evidence>
<dbReference type="InterPro" id="IPR029151">
    <property type="entry name" value="Sensor-like_sf"/>
</dbReference>
<name>A0A089LGR1_PAEBO</name>
<dbReference type="AlphaFoldDB" id="A0A089LGR1"/>
<dbReference type="InterPro" id="IPR033479">
    <property type="entry name" value="dCache_1"/>
</dbReference>
<evidence type="ECO:0000256" key="6">
    <source>
        <dbReference type="SAM" id="Phobius"/>
    </source>
</evidence>
<keyword evidence="9" id="KW-1185">Reference proteome</keyword>
<dbReference type="InterPro" id="IPR050469">
    <property type="entry name" value="Diguanylate_Cyclase"/>
</dbReference>
<feature type="transmembrane region" description="Helical" evidence="6">
    <location>
        <begin position="292"/>
        <end position="311"/>
    </location>
</feature>
<keyword evidence="4 6" id="KW-1133">Transmembrane helix</keyword>
<keyword evidence="2" id="KW-1003">Cell membrane</keyword>
<dbReference type="Gene3D" id="3.30.70.270">
    <property type="match status" value="1"/>
</dbReference>
<reference evidence="8" key="1">
    <citation type="submission" date="2014-08" db="EMBL/GenBank/DDBJ databases">
        <title>Comparative genomics of the Paenibacillus odorifer group.</title>
        <authorList>
            <person name="den Bakker H.C."/>
            <person name="Tsai Y.-C.Y.-C."/>
            <person name="Martin N."/>
            <person name="Korlach J."/>
            <person name="Wiedmann M."/>
        </authorList>
    </citation>
    <scope>NUCLEOTIDE SEQUENCE [LARGE SCALE GENOMIC DNA]</scope>
    <source>
        <strain evidence="8">DSM 13188</strain>
    </source>
</reference>
<keyword evidence="3 6" id="KW-0812">Transmembrane</keyword>
<dbReference type="Pfam" id="PF00990">
    <property type="entry name" value="GGDEF"/>
    <property type="match status" value="1"/>
</dbReference>
<evidence type="ECO:0000259" key="7">
    <source>
        <dbReference type="PROSITE" id="PS50887"/>
    </source>
</evidence>
<proteinExistence type="predicted"/>
<evidence type="ECO:0000256" key="4">
    <source>
        <dbReference type="ARBA" id="ARBA00022989"/>
    </source>
</evidence>
<protein>
    <submittedName>
        <fullName evidence="8">Diguanylate cyclase</fullName>
    </submittedName>
</protein>
<sequence length="534" mass="58951">MLNNALHISKKLSLTTLLTGLVTLVILLTSGILLVGSYESKKRSLTETTMHLNYSNADRMSRTMDSLFLSMQSSLKYTAGKLSAIDTMAPEDVNEYLDLMQSSSNFFNSIAVIESDGLIRNVAPASVGTAGKHITSAISLEALAVQKPYISSPYLTANTKRLIVFLSQPIFDNTGTYLGILSGTIYLQDNNVLSDIFDNGQEDDSGAYYYIVDSDGHLVYHPDKQLIGESVSSNVVVQRLMNKESGEQQVRNTRGTELLAGYSSVPSNGWGIVVVSPVGQIHKELIGHIRILIWYSLLPFIIMLLGVILLARKFARPFVYLANVVSKMGKEKIELPEAKQYWSREAHLLTNGVLLALANIQEQTEQLTQEAVTDVLTGLMNRRSLEHTISEWIASGLPFSLVMLDVDKFKLVNDTYGHNSGDEVLKHVARVVVDSLRPDDVCYRYGGEEFVILLARTTPEAAFKAAERIRRAVEVSKAPVAAQVTVSQGIAHYPSHSSDREGLLEKADQALYLAKSGGRNRTVIAFLEQELSRF</sequence>
<dbReference type="Proteomes" id="UP000029518">
    <property type="component" value="Chromosome"/>
</dbReference>
<dbReference type="SUPFAM" id="SSF55073">
    <property type="entry name" value="Nucleotide cyclase"/>
    <property type="match status" value="1"/>
</dbReference>
<dbReference type="FunFam" id="3.30.70.270:FF:000001">
    <property type="entry name" value="Diguanylate cyclase domain protein"/>
    <property type="match status" value="1"/>
</dbReference>
<dbReference type="SUPFAM" id="SSF103190">
    <property type="entry name" value="Sensory domain-like"/>
    <property type="match status" value="1"/>
</dbReference>
<dbReference type="EMBL" id="CP009285">
    <property type="protein sequence ID" value="AIQ60062.1"/>
    <property type="molecule type" value="Genomic_DNA"/>
</dbReference>
<dbReference type="GO" id="GO:0052621">
    <property type="term" value="F:diguanylate cyclase activity"/>
    <property type="evidence" value="ECO:0007669"/>
    <property type="project" value="TreeGrafter"/>
</dbReference>
<dbReference type="PANTHER" id="PTHR45138:SF9">
    <property type="entry name" value="DIGUANYLATE CYCLASE DGCM-RELATED"/>
    <property type="match status" value="1"/>
</dbReference>
<dbReference type="PANTHER" id="PTHR45138">
    <property type="entry name" value="REGULATORY COMPONENTS OF SENSORY TRANSDUCTION SYSTEM"/>
    <property type="match status" value="1"/>
</dbReference>
<gene>
    <name evidence="8" type="ORF">PBOR_26260</name>
</gene>
<dbReference type="OrthoDB" id="9759607at2"/>
<evidence type="ECO:0000256" key="3">
    <source>
        <dbReference type="ARBA" id="ARBA00022692"/>
    </source>
</evidence>
<evidence type="ECO:0000313" key="9">
    <source>
        <dbReference type="Proteomes" id="UP000029518"/>
    </source>
</evidence>
<dbReference type="SMART" id="SM00267">
    <property type="entry name" value="GGDEF"/>
    <property type="match status" value="1"/>
</dbReference>
<evidence type="ECO:0000313" key="8">
    <source>
        <dbReference type="EMBL" id="AIQ60062.1"/>
    </source>
</evidence>
<dbReference type="HOGENOM" id="CLU_000445_134_6_9"/>
<feature type="domain" description="GGDEF" evidence="7">
    <location>
        <begin position="397"/>
        <end position="527"/>
    </location>
</feature>
<dbReference type="PROSITE" id="PS50887">
    <property type="entry name" value="GGDEF"/>
    <property type="match status" value="1"/>
</dbReference>
<accession>A0A089LGR1</accession>
<dbReference type="InterPro" id="IPR043128">
    <property type="entry name" value="Rev_trsase/Diguanyl_cyclase"/>
</dbReference>
<feature type="transmembrane region" description="Helical" evidence="6">
    <location>
        <begin position="12"/>
        <end position="35"/>
    </location>
</feature>
<dbReference type="InterPro" id="IPR000160">
    <property type="entry name" value="GGDEF_dom"/>
</dbReference>
<evidence type="ECO:0000256" key="1">
    <source>
        <dbReference type="ARBA" id="ARBA00004651"/>
    </source>
</evidence>